<keyword evidence="3" id="KW-1185">Reference proteome</keyword>
<dbReference type="RefSeq" id="WP_116074088.1">
    <property type="nucleotide sequence ID" value="NZ_BONB01000055.1"/>
</dbReference>
<evidence type="ECO:0000313" key="2">
    <source>
        <dbReference type="EMBL" id="REG01676.1"/>
    </source>
</evidence>
<gene>
    <name evidence="2" type="ORF">DFJ67_7761</name>
</gene>
<dbReference type="OrthoDB" id="3365591at2"/>
<proteinExistence type="predicted"/>
<protein>
    <submittedName>
        <fullName evidence="2">Uncharacterized protein</fullName>
    </submittedName>
</protein>
<dbReference type="Proteomes" id="UP000256913">
    <property type="component" value="Unassembled WGS sequence"/>
</dbReference>
<evidence type="ECO:0000256" key="1">
    <source>
        <dbReference type="SAM" id="MobiDB-lite"/>
    </source>
</evidence>
<accession>A0A3D9ZWY3</accession>
<name>A0A3D9ZWY3_9ACTN</name>
<reference evidence="2 3" key="1">
    <citation type="submission" date="2018-08" db="EMBL/GenBank/DDBJ databases">
        <title>Sequencing the genomes of 1000 actinobacteria strains.</title>
        <authorList>
            <person name="Klenk H.-P."/>
        </authorList>
    </citation>
    <scope>NUCLEOTIDE SEQUENCE [LARGE SCALE GENOMIC DNA]</scope>
    <source>
        <strain evidence="2 3">DSM 44099</strain>
    </source>
</reference>
<feature type="region of interest" description="Disordered" evidence="1">
    <location>
        <begin position="157"/>
        <end position="178"/>
    </location>
</feature>
<organism evidence="2 3">
    <name type="scientific">Asanoa ferruginea</name>
    <dbReference type="NCBI Taxonomy" id="53367"/>
    <lineage>
        <taxon>Bacteria</taxon>
        <taxon>Bacillati</taxon>
        <taxon>Actinomycetota</taxon>
        <taxon>Actinomycetes</taxon>
        <taxon>Micromonosporales</taxon>
        <taxon>Micromonosporaceae</taxon>
        <taxon>Asanoa</taxon>
    </lineage>
</organism>
<dbReference type="EMBL" id="QUMQ01000001">
    <property type="protein sequence ID" value="REG01676.1"/>
    <property type="molecule type" value="Genomic_DNA"/>
</dbReference>
<comment type="caution">
    <text evidence="2">The sequence shown here is derived from an EMBL/GenBank/DDBJ whole genome shotgun (WGS) entry which is preliminary data.</text>
</comment>
<sequence>MSWLPVVALVSGLIAGFVPGQLVERRKERHILRTRWDASLSIDFVSACQRYQRLVGRLGSAVDGDAHRVTIETEREAMGALLVQLRLVGNVRVQRAARMMIRHAWAVLRVAEGHEDPRAAEFGGAPPGERMREAEQEFIRACRVQLRVAEAEDLAADEPSQWPVAEAPGRPWLPAGWR</sequence>
<evidence type="ECO:0000313" key="3">
    <source>
        <dbReference type="Proteomes" id="UP000256913"/>
    </source>
</evidence>
<dbReference type="AlphaFoldDB" id="A0A3D9ZWY3"/>